<sequence length="44" mass="5363">MDRWRKERFKIGVKVTVSLSLSETYSLCKWFDRLTMTQVYKGFK</sequence>
<dbReference type="Proteomes" id="UP001204376">
    <property type="component" value="Unassembled WGS sequence"/>
</dbReference>
<name>A0ABT1T445_9SPHI</name>
<dbReference type="EMBL" id="JANHOH010000003">
    <property type="protein sequence ID" value="MCQ6959384.1"/>
    <property type="molecule type" value="Genomic_DNA"/>
</dbReference>
<accession>A0ABT1T445</accession>
<evidence type="ECO:0000313" key="2">
    <source>
        <dbReference type="Proteomes" id="UP001204376"/>
    </source>
</evidence>
<evidence type="ECO:0000313" key="1">
    <source>
        <dbReference type="EMBL" id="MCQ6959384.1"/>
    </source>
</evidence>
<reference evidence="1 2" key="1">
    <citation type="submission" date="2022-07" db="EMBL/GenBank/DDBJ databases">
        <title>Mucilaginibacter sp. JC4.</title>
        <authorList>
            <person name="Le V."/>
            <person name="Ko S.-R."/>
            <person name="Ahn C.-Y."/>
            <person name="Oh H.-M."/>
        </authorList>
    </citation>
    <scope>NUCLEOTIDE SEQUENCE [LARGE SCALE GENOMIC DNA]</scope>
    <source>
        <strain evidence="1 2">JC4</strain>
    </source>
</reference>
<comment type="caution">
    <text evidence="1">The sequence shown here is derived from an EMBL/GenBank/DDBJ whole genome shotgun (WGS) entry which is preliminary data.</text>
</comment>
<protein>
    <submittedName>
        <fullName evidence="1">Uncharacterized protein</fullName>
    </submittedName>
</protein>
<keyword evidence="2" id="KW-1185">Reference proteome</keyword>
<proteinExistence type="predicted"/>
<organism evidence="1 2">
    <name type="scientific">Mucilaginibacter aquariorum</name>
    <dbReference type="NCBI Taxonomy" id="2967225"/>
    <lineage>
        <taxon>Bacteria</taxon>
        <taxon>Pseudomonadati</taxon>
        <taxon>Bacteroidota</taxon>
        <taxon>Sphingobacteriia</taxon>
        <taxon>Sphingobacteriales</taxon>
        <taxon>Sphingobacteriaceae</taxon>
        <taxon>Mucilaginibacter</taxon>
    </lineage>
</organism>
<gene>
    <name evidence="1" type="ORF">NPE20_15515</name>
</gene>